<dbReference type="EMBL" id="JAACNO010000192">
    <property type="protein sequence ID" value="KAF4149107.1"/>
    <property type="molecule type" value="Genomic_DNA"/>
</dbReference>
<gene>
    <name evidence="1" type="ORF">GN958_ATG01648</name>
</gene>
<sequence>MATLVACCSISTGAESFSDLPNTGNVGRRLQTQKAAEAATHFLSGQVDDQLLKKAAKLVNAAKGDEAAVKKAVDLAALAKATAKVSDDEAVMISDLVKQARGDEAHAMRFILGTSQKEGKKITDESTALVSANIAQAVTKNRKSWPRLKTFAKIIMGLLSVDLPSTVLTNFCLTKTHKPAWPIRRRQGRVAPDHGVNALAKGYLRLGSYTLIKIKQRVSISPG</sequence>
<evidence type="ECO:0008006" key="3">
    <source>
        <dbReference type="Google" id="ProtNLM"/>
    </source>
</evidence>
<reference evidence="1" key="1">
    <citation type="submission" date="2020-03" db="EMBL/GenBank/DDBJ databases">
        <title>Hybrid Assembly of Korean Phytophthora infestans isolates.</title>
        <authorList>
            <person name="Prokchorchik M."/>
            <person name="Lee Y."/>
            <person name="Seo J."/>
            <person name="Cho J.-H."/>
            <person name="Park Y.-E."/>
            <person name="Jang D.-C."/>
            <person name="Im J.-S."/>
            <person name="Choi J.-G."/>
            <person name="Park H.-J."/>
            <person name="Lee G.-B."/>
            <person name="Lee Y.-G."/>
            <person name="Hong S.-Y."/>
            <person name="Cho K."/>
            <person name="Sohn K.H."/>
        </authorList>
    </citation>
    <scope>NUCLEOTIDE SEQUENCE</scope>
    <source>
        <strain evidence="1">KR_2_A2</strain>
    </source>
</reference>
<proteinExistence type="predicted"/>
<dbReference type="AlphaFoldDB" id="A0A8S9VAA6"/>
<name>A0A8S9VAA6_PHYIN</name>
<organism evidence="1 2">
    <name type="scientific">Phytophthora infestans</name>
    <name type="common">Potato late blight agent</name>
    <name type="synonym">Botrytis infestans</name>
    <dbReference type="NCBI Taxonomy" id="4787"/>
    <lineage>
        <taxon>Eukaryota</taxon>
        <taxon>Sar</taxon>
        <taxon>Stramenopiles</taxon>
        <taxon>Oomycota</taxon>
        <taxon>Peronosporomycetes</taxon>
        <taxon>Peronosporales</taxon>
        <taxon>Peronosporaceae</taxon>
        <taxon>Phytophthora</taxon>
    </lineage>
</organism>
<comment type="caution">
    <text evidence="1">The sequence shown here is derived from an EMBL/GenBank/DDBJ whole genome shotgun (WGS) entry which is preliminary data.</text>
</comment>
<accession>A0A8S9VAA6</accession>
<evidence type="ECO:0000313" key="2">
    <source>
        <dbReference type="Proteomes" id="UP000704712"/>
    </source>
</evidence>
<evidence type="ECO:0000313" key="1">
    <source>
        <dbReference type="EMBL" id="KAF4149107.1"/>
    </source>
</evidence>
<protein>
    <recommendedName>
        <fullName evidence="3">Secreted RxLR effector peptide protein</fullName>
    </recommendedName>
</protein>
<dbReference type="Proteomes" id="UP000704712">
    <property type="component" value="Unassembled WGS sequence"/>
</dbReference>